<reference evidence="2" key="1">
    <citation type="journal article" date="2014" name="Front. Microbiol.">
        <title>High frequency of phylogenetically diverse reductive dehalogenase-homologous genes in deep subseafloor sedimentary metagenomes.</title>
        <authorList>
            <person name="Kawai M."/>
            <person name="Futagami T."/>
            <person name="Toyoda A."/>
            <person name="Takaki Y."/>
            <person name="Nishi S."/>
            <person name="Hori S."/>
            <person name="Arai W."/>
            <person name="Tsubouchi T."/>
            <person name="Morono Y."/>
            <person name="Uchiyama I."/>
            <person name="Ito T."/>
            <person name="Fujiyama A."/>
            <person name="Inagaki F."/>
            <person name="Takami H."/>
        </authorList>
    </citation>
    <scope>NUCLEOTIDE SEQUENCE</scope>
    <source>
        <strain evidence="2">Expedition CK06-06</strain>
    </source>
</reference>
<dbReference type="Pfam" id="PF18765">
    <property type="entry name" value="Polbeta"/>
    <property type="match status" value="1"/>
</dbReference>
<dbReference type="EMBL" id="BARU01000735">
    <property type="protein sequence ID" value="GAH24316.1"/>
    <property type="molecule type" value="Genomic_DNA"/>
</dbReference>
<proteinExistence type="predicted"/>
<name>X1C930_9ZZZZ</name>
<organism evidence="2">
    <name type="scientific">marine sediment metagenome</name>
    <dbReference type="NCBI Taxonomy" id="412755"/>
    <lineage>
        <taxon>unclassified sequences</taxon>
        <taxon>metagenomes</taxon>
        <taxon>ecological metagenomes</taxon>
    </lineage>
</organism>
<feature type="domain" description="Polymerase beta nucleotidyltransferase" evidence="1">
    <location>
        <begin position="10"/>
        <end position="88"/>
    </location>
</feature>
<gene>
    <name evidence="2" type="ORF">S01H4_40218</name>
    <name evidence="3" type="ORF">S03H2_02247</name>
</gene>
<accession>X1C930</accession>
<sequence>MITEKDKIIIQEISKKYRVKRVLLFGSSLDQKRRSNDIDIAVEGVSPKEFFKYYGDLLLQLSKPIDIIDLTGSSKFINLIKHEGKLLYG</sequence>
<dbReference type="InterPro" id="IPR043519">
    <property type="entry name" value="NT_sf"/>
</dbReference>
<dbReference type="InterPro" id="IPR041633">
    <property type="entry name" value="Polbeta"/>
</dbReference>
<protein>
    <recommendedName>
        <fullName evidence="1">Polymerase beta nucleotidyltransferase domain-containing protein</fullName>
    </recommendedName>
</protein>
<dbReference type="AlphaFoldDB" id="X1C930"/>
<comment type="caution">
    <text evidence="2">The sequence shown here is derived from an EMBL/GenBank/DDBJ whole genome shotgun (WGS) entry which is preliminary data.</text>
</comment>
<dbReference type="EMBL" id="BART01021875">
    <property type="protein sequence ID" value="GAH04591.1"/>
    <property type="molecule type" value="Genomic_DNA"/>
</dbReference>
<dbReference type="CDD" id="cd05403">
    <property type="entry name" value="NT_KNTase_like"/>
    <property type="match status" value="1"/>
</dbReference>
<evidence type="ECO:0000259" key="1">
    <source>
        <dbReference type="Pfam" id="PF18765"/>
    </source>
</evidence>
<dbReference type="SUPFAM" id="SSF81301">
    <property type="entry name" value="Nucleotidyltransferase"/>
    <property type="match status" value="1"/>
</dbReference>
<evidence type="ECO:0000313" key="2">
    <source>
        <dbReference type="EMBL" id="GAH04591.1"/>
    </source>
</evidence>
<dbReference type="Gene3D" id="3.30.460.10">
    <property type="entry name" value="Beta Polymerase, domain 2"/>
    <property type="match status" value="1"/>
</dbReference>
<evidence type="ECO:0000313" key="3">
    <source>
        <dbReference type="EMBL" id="GAH24316.1"/>
    </source>
</evidence>